<dbReference type="PRINTS" id="PR00419">
    <property type="entry name" value="ADXRDTASE"/>
</dbReference>
<dbReference type="RefSeq" id="WP_026937599.1">
    <property type="nucleotide sequence ID" value="NZ_CP028426.1"/>
</dbReference>
<dbReference type="PANTHER" id="PTHR48467:SF1">
    <property type="entry name" value="GLUTAMATE SYNTHASE 1 [NADH], CHLOROPLASTIC-LIKE"/>
    <property type="match status" value="1"/>
</dbReference>
<evidence type="ECO:0000256" key="5">
    <source>
        <dbReference type="ARBA" id="ARBA00022857"/>
    </source>
</evidence>
<comment type="cofactor">
    <cofactor evidence="1">
        <name>FAD</name>
        <dbReference type="ChEBI" id="CHEBI:57692"/>
    </cofactor>
</comment>
<protein>
    <recommendedName>
        <fullName evidence="2">ferredoxin--NADP(+) reductase</fullName>
        <ecNumber evidence="2">1.18.1.2</ecNumber>
    </recommendedName>
</protein>
<keyword evidence="6" id="KW-0560">Oxidoreductase</keyword>
<comment type="catalytic activity">
    <reaction evidence="7">
        <text>2 reduced [2Fe-2S]-[ferredoxin] + NADP(+) + H(+) = 2 oxidized [2Fe-2S]-[ferredoxin] + NADPH</text>
        <dbReference type="Rhea" id="RHEA:20125"/>
        <dbReference type="Rhea" id="RHEA-COMP:10000"/>
        <dbReference type="Rhea" id="RHEA-COMP:10001"/>
        <dbReference type="ChEBI" id="CHEBI:15378"/>
        <dbReference type="ChEBI" id="CHEBI:33737"/>
        <dbReference type="ChEBI" id="CHEBI:33738"/>
        <dbReference type="ChEBI" id="CHEBI:57783"/>
        <dbReference type="ChEBI" id="CHEBI:58349"/>
        <dbReference type="EC" id="1.18.1.2"/>
    </reaction>
</comment>
<evidence type="ECO:0000256" key="4">
    <source>
        <dbReference type="ARBA" id="ARBA00022827"/>
    </source>
</evidence>
<organism evidence="9 10">
    <name type="scientific">Gulosibacter molinativorax</name>
    <dbReference type="NCBI Taxonomy" id="256821"/>
    <lineage>
        <taxon>Bacteria</taxon>
        <taxon>Bacillati</taxon>
        <taxon>Actinomycetota</taxon>
        <taxon>Actinomycetes</taxon>
        <taxon>Micrococcales</taxon>
        <taxon>Microbacteriaceae</taxon>
        <taxon>Gulosibacter</taxon>
    </lineage>
</organism>
<dbReference type="Proteomes" id="UP001170379">
    <property type="component" value="Unassembled WGS sequence"/>
</dbReference>
<dbReference type="InterPro" id="IPR055275">
    <property type="entry name" value="Ferredox_Rdtase"/>
</dbReference>
<keyword evidence="10" id="KW-1185">Reference proteome</keyword>
<dbReference type="Gene3D" id="3.40.50.720">
    <property type="entry name" value="NAD(P)-binding Rossmann-like Domain"/>
    <property type="match status" value="1"/>
</dbReference>
<dbReference type="EC" id="1.18.1.2" evidence="2"/>
<keyword evidence="4" id="KW-0274">FAD</keyword>
<gene>
    <name evidence="9" type="ORF">C7K25_14270</name>
</gene>
<feature type="domain" description="FAD/NAD(P)-binding" evidence="8">
    <location>
        <begin position="8"/>
        <end position="163"/>
    </location>
</feature>
<dbReference type="Gene3D" id="3.50.50.60">
    <property type="entry name" value="FAD/NAD(P)-binding domain"/>
    <property type="match status" value="1"/>
</dbReference>
<sequence>MSSSTTPKIAVIGSGPAGCYLAQSLLRAVPGCELTIFDRLASPFGLVRYGVAADHQHTKAITRQFDRLFQHEAVRFAGGIEVGRDVSLAQLRELFDAVVIATGLTADRELGIPGAELPGVIGAGAITRTLNAHPDAAAPLPALGSDVVIIGGGNVALDVLRFLVKDRAAYEGSDVADEALDAYLAAPAERVTLVSRSAAPDSKGDPQMLKELAALPRAVYSSPDPIEAGNAGEALDRAAAGRVAAIRELIAADRPRSTGPEVTLRFGLTPLRVLGEHRVEGVEFAAGDEVIVVPASSVVTAIGFAAHPDHAFAALTAAGAETGRVEPGLYRTGWAKRGPRGAIPENRACAKAVSDEIVADLADGSLSASPSTLGFDGLAAEVRDRAIGYEQWLRLDEHERSLAASDRVRRKLPDHDRMIDIARGA</sequence>
<evidence type="ECO:0000256" key="6">
    <source>
        <dbReference type="ARBA" id="ARBA00023002"/>
    </source>
</evidence>
<evidence type="ECO:0000256" key="2">
    <source>
        <dbReference type="ARBA" id="ARBA00013223"/>
    </source>
</evidence>
<dbReference type="InterPro" id="IPR036188">
    <property type="entry name" value="FAD/NAD-bd_sf"/>
</dbReference>
<keyword evidence="3" id="KW-0285">Flavoprotein</keyword>
<accession>A0ABT7CBD3</accession>
<proteinExistence type="predicted"/>
<evidence type="ECO:0000256" key="7">
    <source>
        <dbReference type="ARBA" id="ARBA00047776"/>
    </source>
</evidence>
<keyword evidence="5" id="KW-0521">NADP</keyword>
<dbReference type="Pfam" id="PF07992">
    <property type="entry name" value="Pyr_redox_2"/>
    <property type="match status" value="1"/>
</dbReference>
<dbReference type="InterPro" id="IPR023753">
    <property type="entry name" value="FAD/NAD-binding_dom"/>
</dbReference>
<dbReference type="EMBL" id="PXVD01000029">
    <property type="protein sequence ID" value="MDJ1372513.1"/>
    <property type="molecule type" value="Genomic_DNA"/>
</dbReference>
<dbReference type="SUPFAM" id="SSF51971">
    <property type="entry name" value="Nucleotide-binding domain"/>
    <property type="match status" value="1"/>
</dbReference>
<evidence type="ECO:0000313" key="10">
    <source>
        <dbReference type="Proteomes" id="UP001170379"/>
    </source>
</evidence>
<name>A0ABT7CBD3_9MICO</name>
<evidence type="ECO:0000256" key="1">
    <source>
        <dbReference type="ARBA" id="ARBA00001974"/>
    </source>
</evidence>
<reference evidence="9" key="2">
    <citation type="journal article" date="2022" name="Sci. Rep.">
        <title>In silico prediction of the enzymes involved in the degradation of the herbicide molinate by Gulosibacter molinativorax ON4T.</title>
        <authorList>
            <person name="Lopes A.R."/>
            <person name="Bunin E."/>
            <person name="Viana A.T."/>
            <person name="Froufe H."/>
            <person name="Munoz-Merida A."/>
            <person name="Pinho D."/>
            <person name="Figueiredo J."/>
            <person name="Barroso C."/>
            <person name="Vaz-Moreira I."/>
            <person name="Bellanger X."/>
            <person name="Egas C."/>
            <person name="Nunes O.C."/>
        </authorList>
    </citation>
    <scope>NUCLEOTIDE SEQUENCE</scope>
    <source>
        <strain evidence="9">ON4</strain>
    </source>
</reference>
<dbReference type="PANTHER" id="PTHR48467">
    <property type="entry name" value="GLUTAMATE SYNTHASE 1 [NADH], CHLOROPLASTIC-LIKE"/>
    <property type="match status" value="1"/>
</dbReference>
<evidence type="ECO:0000259" key="8">
    <source>
        <dbReference type="Pfam" id="PF07992"/>
    </source>
</evidence>
<comment type="caution">
    <text evidence="9">The sequence shown here is derived from an EMBL/GenBank/DDBJ whole genome shotgun (WGS) entry which is preliminary data.</text>
</comment>
<evidence type="ECO:0000313" key="9">
    <source>
        <dbReference type="EMBL" id="MDJ1372513.1"/>
    </source>
</evidence>
<reference evidence="9" key="1">
    <citation type="submission" date="2018-03" db="EMBL/GenBank/DDBJ databases">
        <authorList>
            <person name="Nunes O.C."/>
            <person name="Lopes A.R."/>
            <person name="Froufe H."/>
            <person name="Munoz-Merida A."/>
            <person name="Barroso C."/>
            <person name="Egas C."/>
        </authorList>
    </citation>
    <scope>NUCLEOTIDE SEQUENCE</scope>
    <source>
        <strain evidence="9">ON4</strain>
    </source>
</reference>
<evidence type="ECO:0000256" key="3">
    <source>
        <dbReference type="ARBA" id="ARBA00022630"/>
    </source>
</evidence>